<comment type="caution">
    <text evidence="10">The sequence shown here is derived from an EMBL/GenBank/DDBJ whole genome shotgun (WGS) entry which is preliminary data.</text>
</comment>
<keyword evidence="8" id="KW-0963">Cytoplasm</keyword>
<feature type="binding site" evidence="8">
    <location>
        <begin position="10"/>
        <end position="18"/>
    </location>
    <ligand>
        <name>ATP</name>
        <dbReference type="ChEBI" id="CHEBI:30616"/>
    </ligand>
</feature>
<name>A0ABT7UE68_9FIRM</name>
<protein>
    <recommendedName>
        <fullName evidence="8">Cytidylate kinase</fullName>
        <shortName evidence="8">CK</shortName>
        <ecNumber evidence="8">2.7.4.25</ecNumber>
    </recommendedName>
    <alternativeName>
        <fullName evidence="8">Cytidine monophosphate kinase</fullName>
        <shortName evidence="8">CMP kinase</shortName>
    </alternativeName>
</protein>
<evidence type="ECO:0000256" key="4">
    <source>
        <dbReference type="ARBA" id="ARBA00022777"/>
    </source>
</evidence>
<sequence length="219" mass="24457">MKKINIAIDGPSAAGKSTIAKRLAKRLNYSHLDTGAMYRCVAYQAQRLGVDVADEAALATMIDAMQIDFDSDHHVYINGEDVSLAIRENAISMLASSVSVFPAVRERLVHMQQTIAQNKGYIMDGRDIGTVVLPDAEVKVYMVASVEARAKRRYEEYMEKGMDADYSVIYKDIEQRDHQDMHRPLSPLRKADDAVEIDTSDMSIEEVEEAIAQLLPSKC</sequence>
<evidence type="ECO:0000313" key="10">
    <source>
        <dbReference type="EMBL" id="MDM8157928.1"/>
    </source>
</evidence>
<dbReference type="Gene3D" id="3.40.50.300">
    <property type="entry name" value="P-loop containing nucleotide triphosphate hydrolases"/>
    <property type="match status" value="1"/>
</dbReference>
<evidence type="ECO:0000259" key="9">
    <source>
        <dbReference type="Pfam" id="PF02224"/>
    </source>
</evidence>
<keyword evidence="3 8" id="KW-0547">Nucleotide-binding</keyword>
<dbReference type="EC" id="2.7.4.25" evidence="8"/>
<evidence type="ECO:0000256" key="2">
    <source>
        <dbReference type="ARBA" id="ARBA00022679"/>
    </source>
</evidence>
<evidence type="ECO:0000256" key="5">
    <source>
        <dbReference type="ARBA" id="ARBA00022840"/>
    </source>
</evidence>
<dbReference type="CDD" id="cd02020">
    <property type="entry name" value="CMPK"/>
    <property type="match status" value="1"/>
</dbReference>
<dbReference type="NCBIfam" id="TIGR00017">
    <property type="entry name" value="cmk"/>
    <property type="match status" value="1"/>
</dbReference>
<dbReference type="InterPro" id="IPR011994">
    <property type="entry name" value="Cytidylate_kinase_dom"/>
</dbReference>
<keyword evidence="4 8" id="KW-0418">Kinase</keyword>
<dbReference type="InterPro" id="IPR003136">
    <property type="entry name" value="Cytidylate_kin"/>
</dbReference>
<comment type="catalytic activity">
    <reaction evidence="6 8">
        <text>dCMP + ATP = dCDP + ADP</text>
        <dbReference type="Rhea" id="RHEA:25094"/>
        <dbReference type="ChEBI" id="CHEBI:30616"/>
        <dbReference type="ChEBI" id="CHEBI:57566"/>
        <dbReference type="ChEBI" id="CHEBI:58593"/>
        <dbReference type="ChEBI" id="CHEBI:456216"/>
        <dbReference type="EC" id="2.7.4.25"/>
    </reaction>
</comment>
<reference evidence="10" key="1">
    <citation type="submission" date="2023-06" db="EMBL/GenBank/DDBJ databases">
        <title>Identification and characterization of horizontal gene transfer across gut microbiota members of farm animals based on homology search.</title>
        <authorList>
            <person name="Schwarzerova J."/>
            <person name="Nykrynova M."/>
            <person name="Jureckova K."/>
            <person name="Cejkova D."/>
            <person name="Rychlik I."/>
        </authorList>
    </citation>
    <scope>NUCLEOTIDE SEQUENCE</scope>
    <source>
        <strain evidence="10">ET39</strain>
    </source>
</reference>
<reference evidence="10" key="2">
    <citation type="submission" date="2023-06" db="EMBL/GenBank/DDBJ databases">
        <authorList>
            <person name="Zeman M."/>
            <person name="Kubasova T."/>
            <person name="Jahodarova E."/>
            <person name="Nykrynova M."/>
            <person name="Rychlik I."/>
        </authorList>
    </citation>
    <scope>NUCLEOTIDE SEQUENCE</scope>
    <source>
        <strain evidence="10">ET39</strain>
    </source>
</reference>
<dbReference type="RefSeq" id="WP_289608369.1">
    <property type="nucleotide sequence ID" value="NZ_JAUDCG010000052.1"/>
</dbReference>
<gene>
    <name evidence="8 10" type="primary">cmk</name>
    <name evidence="10" type="ORF">QUV96_09830</name>
</gene>
<evidence type="ECO:0000256" key="3">
    <source>
        <dbReference type="ARBA" id="ARBA00022741"/>
    </source>
</evidence>
<dbReference type="Pfam" id="PF02224">
    <property type="entry name" value="Cytidylate_kin"/>
    <property type="match status" value="1"/>
</dbReference>
<comment type="similarity">
    <text evidence="1 8">Belongs to the cytidylate kinase family. Type 1 subfamily.</text>
</comment>
<dbReference type="GO" id="GO:0016301">
    <property type="term" value="F:kinase activity"/>
    <property type="evidence" value="ECO:0007669"/>
    <property type="project" value="UniProtKB-KW"/>
</dbReference>
<dbReference type="Proteomes" id="UP001529340">
    <property type="component" value="Unassembled WGS sequence"/>
</dbReference>
<dbReference type="InterPro" id="IPR027417">
    <property type="entry name" value="P-loop_NTPase"/>
</dbReference>
<dbReference type="PANTHER" id="PTHR21299:SF2">
    <property type="entry name" value="CYTIDYLATE KINASE"/>
    <property type="match status" value="1"/>
</dbReference>
<keyword evidence="2 8" id="KW-0808">Transferase</keyword>
<evidence type="ECO:0000313" key="11">
    <source>
        <dbReference type="Proteomes" id="UP001529340"/>
    </source>
</evidence>
<dbReference type="PANTHER" id="PTHR21299">
    <property type="entry name" value="CYTIDYLATE KINASE/PANTOATE-BETA-ALANINE LIGASE"/>
    <property type="match status" value="1"/>
</dbReference>
<proteinExistence type="inferred from homology"/>
<dbReference type="HAMAP" id="MF_00238">
    <property type="entry name" value="Cytidyl_kinase_type1"/>
    <property type="match status" value="1"/>
</dbReference>
<evidence type="ECO:0000256" key="8">
    <source>
        <dbReference type="HAMAP-Rule" id="MF_00238"/>
    </source>
</evidence>
<comment type="subcellular location">
    <subcellularLocation>
        <location evidence="8">Cytoplasm</location>
    </subcellularLocation>
</comment>
<dbReference type="SUPFAM" id="SSF52540">
    <property type="entry name" value="P-loop containing nucleoside triphosphate hydrolases"/>
    <property type="match status" value="1"/>
</dbReference>
<evidence type="ECO:0000256" key="1">
    <source>
        <dbReference type="ARBA" id="ARBA00009427"/>
    </source>
</evidence>
<evidence type="ECO:0000256" key="7">
    <source>
        <dbReference type="ARBA" id="ARBA00048478"/>
    </source>
</evidence>
<comment type="catalytic activity">
    <reaction evidence="7 8">
        <text>CMP + ATP = CDP + ADP</text>
        <dbReference type="Rhea" id="RHEA:11600"/>
        <dbReference type="ChEBI" id="CHEBI:30616"/>
        <dbReference type="ChEBI" id="CHEBI:58069"/>
        <dbReference type="ChEBI" id="CHEBI:60377"/>
        <dbReference type="ChEBI" id="CHEBI:456216"/>
        <dbReference type="EC" id="2.7.4.25"/>
    </reaction>
</comment>
<organism evidence="10 11">
    <name type="scientific">Amedibacillus dolichus</name>
    <dbReference type="NCBI Taxonomy" id="31971"/>
    <lineage>
        <taxon>Bacteria</taxon>
        <taxon>Bacillati</taxon>
        <taxon>Bacillota</taxon>
        <taxon>Erysipelotrichia</taxon>
        <taxon>Erysipelotrichales</taxon>
        <taxon>Erysipelotrichaceae</taxon>
        <taxon>Amedibacillus</taxon>
    </lineage>
</organism>
<dbReference type="EMBL" id="JAUDCG010000052">
    <property type="protein sequence ID" value="MDM8157928.1"/>
    <property type="molecule type" value="Genomic_DNA"/>
</dbReference>
<accession>A0ABT7UE68</accession>
<keyword evidence="11" id="KW-1185">Reference proteome</keyword>
<evidence type="ECO:0000256" key="6">
    <source>
        <dbReference type="ARBA" id="ARBA00047615"/>
    </source>
</evidence>
<keyword evidence="5 8" id="KW-0067">ATP-binding</keyword>
<feature type="domain" description="Cytidylate kinase" evidence="9">
    <location>
        <begin position="6"/>
        <end position="215"/>
    </location>
</feature>